<dbReference type="Proteomes" id="UP001337655">
    <property type="component" value="Unassembled WGS sequence"/>
</dbReference>
<keyword evidence="3" id="KW-1185">Reference proteome</keyword>
<sequence>MLSQILVLLSALSARSLAIPFPSASFGAAFSSMESPPAVASSAVSTTSSATESSFTGVSVGAVNAVVSPSGVDVCSLDQSDPASWEPSAATSFMQNWFDANGTANWLNAMDDTTQIDGFDSVLDCKPLGGNTCAAPITPCKDFTPPVLRLVRIAATNAHDFFTLAHEQLQDTTISDILSIDQVIADFAPDPPEAGFNFVNAVAAGFFLAGPIAGIAGKEGLSSILNIVGGALGFANAVNPPAEPIDSTDEWQRVLSDQLGATFTSAADAIEGINSKLFGGDADYDLDGLVSSLRSAGLVDTTEGLNSISTIFASGAFLADQDESSLTAGLDAGFARVKQSLVAGLMRAQNWYVFINTQLSEGECGVLGSRFINNECMILSKRSSSDGRDTDPIHSDILSRLDGGEGYNINVAEMYQNAVDCNGGRLDTSVSFGAGLPKCFWSLPILRVDGEFVCDLIPEGLASAQGYAAGVQLTESAC</sequence>
<evidence type="ECO:0000313" key="2">
    <source>
        <dbReference type="EMBL" id="KAK5163136.1"/>
    </source>
</evidence>
<feature type="signal peptide" evidence="1">
    <location>
        <begin position="1"/>
        <end position="18"/>
    </location>
</feature>
<evidence type="ECO:0000256" key="1">
    <source>
        <dbReference type="SAM" id="SignalP"/>
    </source>
</evidence>
<accession>A0AAV9NUA4</accession>
<dbReference type="EMBL" id="JAVRRT010000028">
    <property type="protein sequence ID" value="KAK5163136.1"/>
    <property type="molecule type" value="Genomic_DNA"/>
</dbReference>
<proteinExistence type="predicted"/>
<organism evidence="2 3">
    <name type="scientific">Saxophila tyrrhenica</name>
    <dbReference type="NCBI Taxonomy" id="1690608"/>
    <lineage>
        <taxon>Eukaryota</taxon>
        <taxon>Fungi</taxon>
        <taxon>Dikarya</taxon>
        <taxon>Ascomycota</taxon>
        <taxon>Pezizomycotina</taxon>
        <taxon>Dothideomycetes</taxon>
        <taxon>Dothideomycetidae</taxon>
        <taxon>Mycosphaerellales</taxon>
        <taxon>Extremaceae</taxon>
        <taxon>Saxophila</taxon>
    </lineage>
</organism>
<reference evidence="2 3" key="1">
    <citation type="submission" date="2023-08" db="EMBL/GenBank/DDBJ databases">
        <title>Black Yeasts Isolated from many extreme environments.</title>
        <authorList>
            <person name="Coleine C."/>
            <person name="Stajich J.E."/>
            <person name="Selbmann L."/>
        </authorList>
    </citation>
    <scope>NUCLEOTIDE SEQUENCE [LARGE SCALE GENOMIC DNA]</scope>
    <source>
        <strain evidence="2 3">CCFEE 5935</strain>
    </source>
</reference>
<gene>
    <name evidence="2" type="ORF">LTR77_010920</name>
</gene>
<evidence type="ECO:0000313" key="3">
    <source>
        <dbReference type="Proteomes" id="UP001337655"/>
    </source>
</evidence>
<dbReference type="RefSeq" id="XP_064653684.1">
    <property type="nucleotide sequence ID" value="XM_064808136.1"/>
</dbReference>
<keyword evidence="1" id="KW-0732">Signal</keyword>
<feature type="chain" id="PRO_5043888907" evidence="1">
    <location>
        <begin position="19"/>
        <end position="478"/>
    </location>
</feature>
<comment type="caution">
    <text evidence="2">The sequence shown here is derived from an EMBL/GenBank/DDBJ whole genome shotgun (WGS) entry which is preliminary data.</text>
</comment>
<protein>
    <submittedName>
        <fullName evidence="2">Uncharacterized protein</fullName>
    </submittedName>
</protein>
<dbReference type="GeneID" id="89932244"/>
<dbReference type="AlphaFoldDB" id="A0AAV9NUA4"/>
<name>A0AAV9NUA4_9PEZI</name>